<keyword evidence="2" id="KW-0255">Endonuclease</keyword>
<keyword evidence="3" id="KW-1185">Reference proteome</keyword>
<dbReference type="InterPro" id="IPR058712">
    <property type="entry name" value="SRA_ScoMcrA"/>
</dbReference>
<keyword evidence="2" id="KW-0540">Nuclease</keyword>
<proteinExistence type="predicted"/>
<sequence length="252" mass="28438">MFNPGLEIGQILKNADIVEKFKCGNMGGMRRSKTTNTLVIVSDYTKGIYHDKWIGGVLHYTGMGKSGDQDIRWSQNATLADSDFNGVDVHLFEVIDAGEYIYCGRIELVDKPYADMQPGEDGNDRKVWMFPIRPVPDNDVKKPPMFVFKDIEDYKSRGKNVDSEYAKFLEENKKKKVKNSSAVIPVQVSKPEPKKIVNAPDDIEAKTVNHKKYGVGLIKKVEGPNIVITFKSVGEKTLNYEVCMKNKLLEIL</sequence>
<evidence type="ECO:0000313" key="2">
    <source>
        <dbReference type="EMBL" id="RGO47469.1"/>
    </source>
</evidence>
<evidence type="ECO:0000313" key="3">
    <source>
        <dbReference type="Proteomes" id="UP000261055"/>
    </source>
</evidence>
<dbReference type="Pfam" id="PF26348">
    <property type="entry name" value="SRA_ScoMcrA"/>
    <property type="match status" value="1"/>
</dbReference>
<dbReference type="RefSeq" id="WP_117614131.1">
    <property type="nucleotide sequence ID" value="NZ_JAAIOE010000014.1"/>
</dbReference>
<evidence type="ECO:0000259" key="1">
    <source>
        <dbReference type="Pfam" id="PF26348"/>
    </source>
</evidence>
<organism evidence="2 3">
    <name type="scientific">Dorea formicigenerans</name>
    <dbReference type="NCBI Taxonomy" id="39486"/>
    <lineage>
        <taxon>Bacteria</taxon>
        <taxon>Bacillati</taxon>
        <taxon>Bacillota</taxon>
        <taxon>Clostridia</taxon>
        <taxon>Lachnospirales</taxon>
        <taxon>Lachnospiraceae</taxon>
        <taxon>Dorea</taxon>
    </lineage>
</organism>
<dbReference type="AlphaFoldDB" id="A0A3E5GP95"/>
<keyword evidence="2" id="KW-0378">Hydrolase</keyword>
<name>A0A3E5GP95_9FIRM</name>
<feature type="domain" description="ScoMcrA-like SRA" evidence="1">
    <location>
        <begin position="13"/>
        <end position="151"/>
    </location>
</feature>
<reference evidence="2 3" key="1">
    <citation type="submission" date="2018-08" db="EMBL/GenBank/DDBJ databases">
        <title>A genome reference for cultivated species of the human gut microbiota.</title>
        <authorList>
            <person name="Zou Y."/>
            <person name="Xue W."/>
            <person name="Luo G."/>
        </authorList>
    </citation>
    <scope>NUCLEOTIDE SEQUENCE [LARGE SCALE GENOMIC DNA]</scope>
    <source>
        <strain evidence="2 3">OM02-12</strain>
    </source>
</reference>
<dbReference type="Proteomes" id="UP000261055">
    <property type="component" value="Unassembled WGS sequence"/>
</dbReference>
<dbReference type="GO" id="GO:0004519">
    <property type="term" value="F:endonuclease activity"/>
    <property type="evidence" value="ECO:0007669"/>
    <property type="project" value="UniProtKB-KW"/>
</dbReference>
<dbReference type="EMBL" id="QSVQ01000021">
    <property type="protein sequence ID" value="RGO47469.1"/>
    <property type="molecule type" value="Genomic_DNA"/>
</dbReference>
<comment type="caution">
    <text evidence="2">The sequence shown here is derived from an EMBL/GenBank/DDBJ whole genome shotgun (WGS) entry which is preliminary data.</text>
</comment>
<accession>A0A3E5GP95</accession>
<gene>
    <name evidence="2" type="ORF">DXB12_14255</name>
</gene>
<protein>
    <submittedName>
        <fullName evidence="2">HNH endonuclease</fullName>
    </submittedName>
</protein>